<dbReference type="GO" id="GO:0030246">
    <property type="term" value="F:carbohydrate binding"/>
    <property type="evidence" value="ECO:0007669"/>
    <property type="project" value="InterPro"/>
</dbReference>
<evidence type="ECO:0000256" key="2">
    <source>
        <dbReference type="ARBA" id="ARBA00022801"/>
    </source>
</evidence>
<dbReference type="GO" id="GO:0004553">
    <property type="term" value="F:hydrolase activity, hydrolyzing O-glycosyl compounds"/>
    <property type="evidence" value="ECO:0007669"/>
    <property type="project" value="InterPro"/>
</dbReference>
<evidence type="ECO:0000259" key="6">
    <source>
        <dbReference type="Pfam" id="PF13802"/>
    </source>
</evidence>
<feature type="domain" description="Glycoside hydrolase family 31 N-terminal" evidence="6">
    <location>
        <begin position="92"/>
        <end position="258"/>
    </location>
</feature>
<dbReference type="Gene3D" id="2.60.40.1760">
    <property type="entry name" value="glycosyl hydrolase (family 31)"/>
    <property type="match status" value="1"/>
</dbReference>
<dbReference type="InterPro" id="IPR048395">
    <property type="entry name" value="Glyco_hydro_31_C"/>
</dbReference>
<evidence type="ECO:0000256" key="1">
    <source>
        <dbReference type="ARBA" id="ARBA00007806"/>
    </source>
</evidence>
<name>A0A4Z0GU14_9BACL</name>
<dbReference type="InterPro" id="IPR030458">
    <property type="entry name" value="Glyco_hydro_31_AS"/>
</dbReference>
<evidence type="ECO:0000256" key="4">
    <source>
        <dbReference type="RuleBase" id="RU361185"/>
    </source>
</evidence>
<comment type="caution">
    <text evidence="9">The sequence shown here is derived from an EMBL/GenBank/DDBJ whole genome shotgun (WGS) entry which is preliminary data.</text>
</comment>
<evidence type="ECO:0000259" key="8">
    <source>
        <dbReference type="Pfam" id="PF21365"/>
    </source>
</evidence>
<dbReference type="PANTHER" id="PTHR22762">
    <property type="entry name" value="ALPHA-GLUCOSIDASE"/>
    <property type="match status" value="1"/>
</dbReference>
<keyword evidence="3 4" id="KW-0326">Glycosidase</keyword>
<dbReference type="PROSITE" id="PS00129">
    <property type="entry name" value="GLYCOSYL_HYDROL_F31_1"/>
    <property type="match status" value="1"/>
</dbReference>
<protein>
    <submittedName>
        <fullName evidence="9">DUF4968 domain-containing protein</fullName>
    </submittedName>
</protein>
<dbReference type="Pfam" id="PF13802">
    <property type="entry name" value="Gal_mutarotas_2"/>
    <property type="match status" value="1"/>
</dbReference>
<dbReference type="GO" id="GO:0005975">
    <property type="term" value="P:carbohydrate metabolic process"/>
    <property type="evidence" value="ECO:0007669"/>
    <property type="project" value="InterPro"/>
</dbReference>
<feature type="domain" description="Glycosyl hydrolase family 31 C-terminal" evidence="8">
    <location>
        <begin position="640"/>
        <end position="727"/>
    </location>
</feature>
<evidence type="ECO:0000259" key="5">
    <source>
        <dbReference type="Pfam" id="PF01055"/>
    </source>
</evidence>
<dbReference type="OrthoDB" id="176168at2"/>
<evidence type="ECO:0000313" key="9">
    <source>
        <dbReference type="EMBL" id="TGA99758.1"/>
    </source>
</evidence>
<reference evidence="9 10" key="1">
    <citation type="journal article" date="2015" name="Int. J. Syst. Evol. Microbiol.">
        <title>Sporolactobacillus shoreae sp. nov. and Sporolactobacillus spathodeae sp. nov., two spore-forming lactic acid bacteria isolated from tree barks in Thailand.</title>
        <authorList>
            <person name="Thamacharoensuk T."/>
            <person name="Kitahara M."/>
            <person name="Ohkuma M."/>
            <person name="Thongchul N."/>
            <person name="Tanasupawat S."/>
        </authorList>
    </citation>
    <scope>NUCLEOTIDE SEQUENCE [LARGE SCALE GENOMIC DNA]</scope>
    <source>
        <strain evidence="9 10">BK92</strain>
    </source>
</reference>
<accession>A0A4Z0GU14</accession>
<gene>
    <name evidence="9" type="ORF">E4665_02060</name>
</gene>
<dbReference type="Pfam" id="PF21365">
    <property type="entry name" value="Glyco_hydro_31_3rd"/>
    <property type="match status" value="1"/>
</dbReference>
<proteinExistence type="inferred from homology"/>
<keyword evidence="2 4" id="KW-0378">Hydrolase</keyword>
<evidence type="ECO:0000259" key="7">
    <source>
        <dbReference type="Pfam" id="PF17137"/>
    </source>
</evidence>
<dbReference type="InterPro" id="IPR013780">
    <property type="entry name" value="Glyco_hydro_b"/>
</dbReference>
<dbReference type="InterPro" id="IPR017853">
    <property type="entry name" value="GH"/>
</dbReference>
<dbReference type="Proteomes" id="UP000298347">
    <property type="component" value="Unassembled WGS sequence"/>
</dbReference>
<dbReference type="SUPFAM" id="SSF51445">
    <property type="entry name" value="(Trans)glycosidases"/>
    <property type="match status" value="1"/>
</dbReference>
<dbReference type="InterPro" id="IPR033403">
    <property type="entry name" value="DUF5110"/>
</dbReference>
<feature type="domain" description="DUF5110" evidence="7">
    <location>
        <begin position="743"/>
        <end position="811"/>
    </location>
</feature>
<dbReference type="PANTHER" id="PTHR22762:SF166">
    <property type="entry name" value="ALPHA-GLUCOSIDASE"/>
    <property type="match status" value="1"/>
</dbReference>
<comment type="similarity">
    <text evidence="1 4">Belongs to the glycosyl hydrolase 31 family.</text>
</comment>
<dbReference type="SUPFAM" id="SSF51011">
    <property type="entry name" value="Glycosyl hydrolase domain"/>
    <property type="match status" value="1"/>
</dbReference>
<dbReference type="CDD" id="cd06604">
    <property type="entry name" value="GH31_glucosidase_II_MalA"/>
    <property type="match status" value="1"/>
</dbReference>
<dbReference type="Gene3D" id="3.20.20.80">
    <property type="entry name" value="Glycosidases"/>
    <property type="match status" value="1"/>
</dbReference>
<organism evidence="9 10">
    <name type="scientific">Sporolactobacillus shoreae</name>
    <dbReference type="NCBI Taxonomy" id="1465501"/>
    <lineage>
        <taxon>Bacteria</taxon>
        <taxon>Bacillati</taxon>
        <taxon>Bacillota</taxon>
        <taxon>Bacilli</taxon>
        <taxon>Bacillales</taxon>
        <taxon>Sporolactobacillaceae</taxon>
        <taxon>Sporolactobacillus</taxon>
    </lineage>
</organism>
<dbReference type="FunFam" id="2.60.40.1180:FF:000023">
    <property type="entry name" value="neutral alpha-glucosidase AB isoform X2"/>
    <property type="match status" value="1"/>
</dbReference>
<dbReference type="Pfam" id="PF01055">
    <property type="entry name" value="Glyco_hydro_31_2nd"/>
    <property type="match status" value="1"/>
</dbReference>
<dbReference type="SUPFAM" id="SSF74650">
    <property type="entry name" value="Galactose mutarotase-like"/>
    <property type="match status" value="1"/>
</dbReference>
<dbReference type="AlphaFoldDB" id="A0A4Z0GU14"/>
<dbReference type="EMBL" id="SRJD01000002">
    <property type="protein sequence ID" value="TGA99758.1"/>
    <property type="molecule type" value="Genomic_DNA"/>
</dbReference>
<dbReference type="Gene3D" id="2.60.40.1180">
    <property type="entry name" value="Golgi alpha-mannosidase II"/>
    <property type="match status" value="2"/>
</dbReference>
<keyword evidence="10" id="KW-1185">Reference proteome</keyword>
<dbReference type="InterPro" id="IPR011013">
    <property type="entry name" value="Gal_mutarotase_sf_dom"/>
</dbReference>
<dbReference type="InterPro" id="IPR025887">
    <property type="entry name" value="Glyco_hydro_31_N_dom"/>
</dbReference>
<evidence type="ECO:0000313" key="10">
    <source>
        <dbReference type="Proteomes" id="UP000298347"/>
    </source>
</evidence>
<dbReference type="Pfam" id="PF17137">
    <property type="entry name" value="DUF5110"/>
    <property type="match status" value="1"/>
</dbReference>
<feature type="domain" description="Glycoside hydrolase family 31 TIM barrel" evidence="5">
    <location>
        <begin position="303"/>
        <end position="631"/>
    </location>
</feature>
<dbReference type="InterPro" id="IPR000322">
    <property type="entry name" value="Glyco_hydro_31_TIM"/>
</dbReference>
<evidence type="ECO:0000256" key="3">
    <source>
        <dbReference type="ARBA" id="ARBA00023295"/>
    </source>
</evidence>
<dbReference type="CDD" id="cd14752">
    <property type="entry name" value="GH31_N"/>
    <property type="match status" value="1"/>
</dbReference>
<sequence length="865" mass="98559">MRYIDRGKHLFPRFKNERSILVSHYLSRFKLIVALVLAFVLMFTLALPHAAATTQPEADTPLNLQQLQKLSVQNVRQISDGVQLDLGDYQSTLHLLSPDLFKFSVLPDGSEEKDSPAIQKKDWQTPAFAIRDQRNQVVVKTDKLTIMLKKKPFAIKVLDQSGHVISEDYLKNGASSGYENGKPYVFKKTDKSENFYGFGEQTGSTLNKRGTAMGMWNTDAYGYTNDTKYVYTTIPFFIGLKKGNAYGILFDNSYRSYYNMEKESDDYYYFYANGGPLTYYFMNGPDISHVIDQYTELTGRINLPPEWALGLHQSSWGYTPDQLTQVAQTYRDKQIPLDALHFDIDYMNGFRVFTWKDDYKKALDKLKQMGGLHAVAINDPGVKADDQYSIYQDGTAKDYWVKKADGKPYVGPVWPKDSVFPDFLRSTVRDWWAGHVADSLLGSGADGIWNDMNEPAVFNDAQGFNHTLPLDAYGTDDNGNKILSSEFHNLYGHLEDEATYQAWQKTRQDERPFILSRDMFAGTQRYAAVWTGDSLSDWEHLQMSLPMNMNLGLSGAAFVGNDIGGFGNEATPELFARWIELGSFLPYSRIHYDGTSDKSYTQEPWSFGSDVEKISKKYINLRYQLLPYLYNAFHNAAETGRPVQQPLVFQYQHDRKTYNISDQFLFGDSMMVAPIVEQGKTSRSVYLPKGETWVDFDSQKEYQGGQTITVNVPLDSMPIFVKKDSIIPSRDVQQYTGEKPLKNLILDTYLNSQASFSFYEDDGHSLDHERGAYNLTNFQVEKRGGRIVFSQDKQVSNYASAIQSYTLKLHNVDRPSMVRTGYQAFDQTDSLEQLGGQDLGYYYDGTTKELDVKIPAGLQSKVFIR</sequence>